<feature type="domain" description="N-acetyltransferase" evidence="1">
    <location>
        <begin position="17"/>
        <end position="218"/>
    </location>
</feature>
<dbReference type="PROSITE" id="PS51186">
    <property type="entry name" value="GNAT"/>
    <property type="match status" value="1"/>
</dbReference>
<gene>
    <name evidence="2" type="ORF">ABID52_001081</name>
</gene>
<comment type="caution">
    <text evidence="2">The sequence shown here is derived from an EMBL/GenBank/DDBJ whole genome shotgun (WGS) entry which is preliminary data.</text>
</comment>
<accession>A0ABV2LFX6</accession>
<evidence type="ECO:0000259" key="1">
    <source>
        <dbReference type="PROSITE" id="PS51186"/>
    </source>
</evidence>
<name>A0ABV2LFX6_9BACL</name>
<dbReference type="Proteomes" id="UP001549097">
    <property type="component" value="Unassembled WGS sequence"/>
</dbReference>
<keyword evidence="3" id="KW-1185">Reference proteome</keyword>
<dbReference type="InterPro" id="IPR000182">
    <property type="entry name" value="GNAT_dom"/>
</dbReference>
<dbReference type="SUPFAM" id="SSF55729">
    <property type="entry name" value="Acyl-CoA N-acyltransferases (Nat)"/>
    <property type="match status" value="1"/>
</dbReference>
<reference evidence="2 3" key="1">
    <citation type="submission" date="2024-06" db="EMBL/GenBank/DDBJ databases">
        <title>Genomic Encyclopedia of Type Strains, Phase IV (KMG-IV): sequencing the most valuable type-strain genomes for metagenomic binning, comparative biology and taxonomic classification.</title>
        <authorList>
            <person name="Goeker M."/>
        </authorList>
    </citation>
    <scope>NUCLEOTIDE SEQUENCE [LARGE SCALE GENOMIC DNA]</scope>
    <source>
        <strain evidence="2 3">DSM 100124</strain>
    </source>
</reference>
<dbReference type="EMBL" id="JBEPMP010000001">
    <property type="protein sequence ID" value="MET3727500.1"/>
    <property type="molecule type" value="Genomic_DNA"/>
</dbReference>
<dbReference type="Pfam" id="PF00583">
    <property type="entry name" value="Acetyltransf_1"/>
    <property type="match status" value="1"/>
</dbReference>
<evidence type="ECO:0000313" key="2">
    <source>
        <dbReference type="EMBL" id="MET3727500.1"/>
    </source>
</evidence>
<protein>
    <submittedName>
        <fullName evidence="2">Ribosomal protein S18 acetylase RimI-like enzyme</fullName>
    </submittedName>
</protein>
<dbReference type="InterPro" id="IPR016181">
    <property type="entry name" value="Acyl_CoA_acyltransferase"/>
</dbReference>
<dbReference type="RefSeq" id="WP_198768007.1">
    <property type="nucleotide sequence ID" value="NZ_JAEACF010000001.1"/>
</dbReference>
<proteinExistence type="predicted"/>
<organism evidence="2 3">
    <name type="scientific">Fictibacillus halophilus</name>
    <dbReference type="NCBI Taxonomy" id="1610490"/>
    <lineage>
        <taxon>Bacteria</taxon>
        <taxon>Bacillati</taxon>
        <taxon>Bacillota</taxon>
        <taxon>Bacilli</taxon>
        <taxon>Bacillales</taxon>
        <taxon>Fictibacillaceae</taxon>
        <taxon>Fictibacillus</taxon>
    </lineage>
</organism>
<dbReference type="Gene3D" id="3.40.630.30">
    <property type="match status" value="1"/>
</dbReference>
<evidence type="ECO:0000313" key="3">
    <source>
        <dbReference type="Proteomes" id="UP001549097"/>
    </source>
</evidence>
<sequence>MYIKEQYLYMNNQNVRAVVRNYEQKDFAELLTIQKESFPSPFPPELLWNEKQLHNHISLFSDGALCVEIDGVVAGSITSLLVHYDLKHPQHTWEDITSNGNITNHDQNGNTLYVVDICIRPTYRKLNLGKLLMQGLYETVVHLKLQRLLGGGRMPGFSKYSGVLSPQQYVDKVISGELYDPVISFLLRCGRTPLMLIPNYIEDEESSNHALLMEWRNPFL</sequence>
<dbReference type="CDD" id="cd04301">
    <property type="entry name" value="NAT_SF"/>
    <property type="match status" value="1"/>
</dbReference>